<evidence type="ECO:0008006" key="3">
    <source>
        <dbReference type="Google" id="ProtNLM"/>
    </source>
</evidence>
<accession>A0ABZ1CA89</accession>
<gene>
    <name evidence="1" type="ORF">K1X11_004250</name>
</gene>
<evidence type="ECO:0000313" key="1">
    <source>
        <dbReference type="EMBL" id="WRQ88603.1"/>
    </source>
</evidence>
<name>A0ABZ1CA89_9BACT</name>
<dbReference type="EMBL" id="CP139781">
    <property type="protein sequence ID" value="WRQ88603.1"/>
    <property type="molecule type" value="Genomic_DNA"/>
</dbReference>
<dbReference type="RefSeq" id="WP_221031708.1">
    <property type="nucleotide sequence ID" value="NZ_CP139781.1"/>
</dbReference>
<evidence type="ECO:0000313" key="2">
    <source>
        <dbReference type="Proteomes" id="UP000738431"/>
    </source>
</evidence>
<keyword evidence="2" id="KW-1185">Reference proteome</keyword>
<organism evidence="1 2">
    <name type="scientific">Actomonas aquatica</name>
    <dbReference type="NCBI Taxonomy" id="2866162"/>
    <lineage>
        <taxon>Bacteria</taxon>
        <taxon>Pseudomonadati</taxon>
        <taxon>Verrucomicrobiota</taxon>
        <taxon>Opitutia</taxon>
        <taxon>Opitutales</taxon>
        <taxon>Opitutaceae</taxon>
        <taxon>Actomonas</taxon>
    </lineage>
</organism>
<sequence length="274" mass="30742">MSSVGNLLAAIAALETLTHAQKTALLNVVRKLARCALCDHTGIDWSIALSVSMGTLHRTKLEFVGRPQSAAARANFPRKNELAAFRRWYREDVDSDFFRANDCVLPSGFLRLATSANSGKFHSPGHPSVKPYPAPPTEHIELVFELIAMCLANRKPDSHWLILSDFFGGKVIRGKGVTLKGHETRLLKVTRQRKAAHEANELIGFLAEDHFRTRNLLKDFGRAFRFTLATRAGQDYSVCANEADMQPSSFLAKFQDVNFRDEELEEYLRLEALL</sequence>
<reference evidence="1 2" key="2">
    <citation type="submission" date="2023-12" db="EMBL/GenBank/DDBJ databases">
        <title>Description of an unclassified Opitutus bacterium of Verrucomicrobiota.</title>
        <authorList>
            <person name="Zhang D.-F."/>
        </authorList>
    </citation>
    <scope>NUCLEOTIDE SEQUENCE [LARGE SCALE GENOMIC DNA]</scope>
    <source>
        <strain evidence="1 2">WL0086</strain>
    </source>
</reference>
<dbReference type="Proteomes" id="UP000738431">
    <property type="component" value="Chromosome"/>
</dbReference>
<protein>
    <recommendedName>
        <fullName evidence="3">Restriction endonuclease</fullName>
    </recommendedName>
</protein>
<proteinExistence type="predicted"/>
<reference evidence="1 2" key="1">
    <citation type="submission" date="2021-08" db="EMBL/GenBank/DDBJ databases">
        <authorList>
            <person name="Zhang D."/>
            <person name="Zhang A."/>
            <person name="Wang L."/>
        </authorList>
    </citation>
    <scope>NUCLEOTIDE SEQUENCE [LARGE SCALE GENOMIC DNA]</scope>
    <source>
        <strain evidence="1 2">WL0086</strain>
    </source>
</reference>